<dbReference type="PANTHER" id="PTHR12419">
    <property type="entry name" value="OTU DOMAIN CONTAINING PROTEIN"/>
    <property type="match status" value="1"/>
</dbReference>
<dbReference type="AlphaFoldDB" id="A0A914AQN5"/>
<name>A0A914AQN5_PATMI</name>
<dbReference type="InterPro" id="IPR050704">
    <property type="entry name" value="Peptidase_C85-like"/>
</dbReference>
<dbReference type="Gene3D" id="3.90.70.80">
    <property type="match status" value="1"/>
</dbReference>
<dbReference type="Pfam" id="PF02338">
    <property type="entry name" value="OTU"/>
    <property type="match status" value="1"/>
</dbReference>
<evidence type="ECO:0000256" key="1">
    <source>
        <dbReference type="SAM" id="MobiDB-lite"/>
    </source>
</evidence>
<dbReference type="GO" id="GO:0004843">
    <property type="term" value="F:cysteine-type deubiquitinase activity"/>
    <property type="evidence" value="ECO:0007669"/>
    <property type="project" value="TreeGrafter"/>
</dbReference>
<evidence type="ECO:0000313" key="4">
    <source>
        <dbReference type="Proteomes" id="UP000887568"/>
    </source>
</evidence>
<dbReference type="OrthoDB" id="8123539at2759"/>
<dbReference type="InterPro" id="IPR046700">
    <property type="entry name" value="DUF6570"/>
</dbReference>
<dbReference type="InterPro" id="IPR003323">
    <property type="entry name" value="OTU_dom"/>
</dbReference>
<dbReference type="InterPro" id="IPR038765">
    <property type="entry name" value="Papain-like_cys_pep_sf"/>
</dbReference>
<dbReference type="EnsemblMetazoa" id="XM_038210437.1">
    <property type="protein sequence ID" value="XP_038066365.1"/>
    <property type="gene ID" value="LOC119736418"/>
</dbReference>
<sequence>MKSAATWKDVYMYCTDLGHSMNVTNDEQFEITGASVLKHQGAGMCSHEETECDTDRLTCGIDNETSNQFNIPNVTADICNHADKEEKQINDAEDDSDYDKSWSSIKGLVRESYKSKDIDDDIEMNVISEPSEFHFVPLSHDQKKLLCNKLGITIVNLQSNIVTEVSDKIGRPDCIRNIKGDGNCFFRAISFAISGTEANHMRLRMATVNHLLKHASQYKGLLREGFTDVEEYVRRARMFCSGKWATEVEIMAAGHMLETDIYTFGDRWYLFSGKSAEVGVETSDAGIYLNHTCQIHYDVVLSVHEPEQINTAEEVEVKSEIEAEVGVPNEFMDNLSVLVHEMQVPIANNVVCDDHNIENEINETKAEKIEPVNVSKGKKCKASKNLQLKRKLDRERKRAKNEEHFSKNYMGEIERTKDRLHNNIKYDIDEEYQNKHIESVKIGYGNNVDCIKCNQRDKYDVDVKHVLRKTSKTRRRNQKNVHYKQKYRECPDFRNEILKAKKLTYHENVQYREKKKEAIKVKYHHDSIHREKMIGTSKVKYSRDTVYRKKLIDTGKMKYRQDAVHRKKLIDTGKRKYRQDAVHRKKLIDTGKRKYRQDAVHRKKLIDTGKMKYGQDAIYRKKLIDTSKMIYRQDPMHRKKLMDTCKMKYHEDPKRKKKILETNKQRILNHKERRKSIHNVIYDFKIKMEKGPDCVCAVCHKLLFHNQVMKCYKDAYKYSQNISENYVHTCDKNCKLDCSIARSNRSCLWICHTCHKKLITNTVPAEADVNNLTLVDIPEELARLNSLEQHLIARNIAFMKIINLPKGGQKGCFGPCVCVPSNTTETVQSLPRTANENDMIRIKLKRKLSYKGHVEYQFVNKQYVEEALHYLKDSNKWYDDIEIEYDWINPVPEQSVEEPGNDETMNEDDQTGDIEEEDDDDRLCGIKLDTCLQPANIGQEILDQYFDDIFCVAPYTNRQKFEAAIESMDDVEQYLERFGPQDDAWALICPETESERLECQDEKQEVIHESEDECAIPDLKSYKKDDTQHIIEYHAAKIPRQEAQSLMRSLNVQQSEVFYKPALFSRDVCMASVIQLCHLGLVSATCPLRWPAQLRCQYNLSQLAVLPRACHHFYF</sequence>
<accession>A0A914AQN5</accession>
<keyword evidence="4" id="KW-1185">Reference proteome</keyword>
<dbReference type="CDD" id="cd22755">
    <property type="entry name" value="OTU_CeDUB-like"/>
    <property type="match status" value="1"/>
</dbReference>
<organism evidence="3 4">
    <name type="scientific">Patiria miniata</name>
    <name type="common">Bat star</name>
    <name type="synonym">Asterina miniata</name>
    <dbReference type="NCBI Taxonomy" id="46514"/>
    <lineage>
        <taxon>Eukaryota</taxon>
        <taxon>Metazoa</taxon>
        <taxon>Echinodermata</taxon>
        <taxon>Eleutherozoa</taxon>
        <taxon>Asterozoa</taxon>
        <taxon>Asteroidea</taxon>
        <taxon>Valvatacea</taxon>
        <taxon>Valvatida</taxon>
        <taxon>Asterinidae</taxon>
        <taxon>Patiria</taxon>
    </lineage>
</organism>
<dbReference type="RefSeq" id="XP_038066365.1">
    <property type="nucleotide sequence ID" value="XM_038210437.1"/>
</dbReference>
<dbReference type="PROSITE" id="PS50802">
    <property type="entry name" value="OTU"/>
    <property type="match status" value="1"/>
</dbReference>
<dbReference type="GO" id="GO:0016579">
    <property type="term" value="P:protein deubiquitination"/>
    <property type="evidence" value="ECO:0007669"/>
    <property type="project" value="TreeGrafter"/>
</dbReference>
<dbReference type="Proteomes" id="UP000887568">
    <property type="component" value="Unplaced"/>
</dbReference>
<dbReference type="SUPFAM" id="SSF54001">
    <property type="entry name" value="Cysteine proteinases"/>
    <property type="match status" value="1"/>
</dbReference>
<reference evidence="3" key="1">
    <citation type="submission" date="2022-11" db="UniProtKB">
        <authorList>
            <consortium name="EnsemblMetazoa"/>
        </authorList>
    </citation>
    <scope>IDENTIFICATION</scope>
</reference>
<dbReference type="Pfam" id="PF20209">
    <property type="entry name" value="DUF6570"/>
    <property type="match status" value="1"/>
</dbReference>
<feature type="region of interest" description="Disordered" evidence="1">
    <location>
        <begin position="892"/>
        <end position="917"/>
    </location>
</feature>
<feature type="compositionally biased region" description="Acidic residues" evidence="1">
    <location>
        <begin position="895"/>
        <end position="917"/>
    </location>
</feature>
<protein>
    <recommendedName>
        <fullName evidence="2">OTU domain-containing protein</fullName>
    </recommendedName>
</protein>
<dbReference type="GeneID" id="119736418"/>
<feature type="domain" description="OTU" evidence="2">
    <location>
        <begin position="173"/>
        <end position="303"/>
    </location>
</feature>
<dbReference type="PANTHER" id="PTHR12419:SF7">
    <property type="entry name" value="OTU DOMAIN-CONTAINING PROTEIN 3"/>
    <property type="match status" value="1"/>
</dbReference>
<proteinExistence type="predicted"/>
<evidence type="ECO:0000259" key="2">
    <source>
        <dbReference type="PROSITE" id="PS50802"/>
    </source>
</evidence>
<evidence type="ECO:0000313" key="3">
    <source>
        <dbReference type="EnsemblMetazoa" id="XP_038066365.1"/>
    </source>
</evidence>